<evidence type="ECO:0000256" key="1">
    <source>
        <dbReference type="SAM" id="Phobius"/>
    </source>
</evidence>
<accession>A0A7C2BK83</accession>
<protein>
    <submittedName>
        <fullName evidence="2">Uncharacterized protein</fullName>
    </submittedName>
</protein>
<proteinExistence type="predicted"/>
<dbReference type="EMBL" id="DSJT01000004">
    <property type="protein sequence ID" value="HEF86953.1"/>
    <property type="molecule type" value="Genomic_DNA"/>
</dbReference>
<reference evidence="2" key="1">
    <citation type="journal article" date="2020" name="mSystems">
        <title>Genome- and Community-Level Interaction Insights into Carbon Utilization and Element Cycling Functions of Hydrothermarchaeota in Hydrothermal Sediment.</title>
        <authorList>
            <person name="Zhou Z."/>
            <person name="Liu Y."/>
            <person name="Xu W."/>
            <person name="Pan J."/>
            <person name="Luo Z.H."/>
            <person name="Li M."/>
        </authorList>
    </citation>
    <scope>NUCLEOTIDE SEQUENCE [LARGE SCALE GENOMIC DNA]</scope>
    <source>
        <strain evidence="2">SpSt-23</strain>
    </source>
</reference>
<dbReference type="AlphaFoldDB" id="A0A7C2BK83"/>
<gene>
    <name evidence="2" type="ORF">ENP55_01330</name>
</gene>
<organism evidence="2">
    <name type="scientific">Thermosphaera aggregans</name>
    <dbReference type="NCBI Taxonomy" id="54254"/>
    <lineage>
        <taxon>Archaea</taxon>
        <taxon>Thermoproteota</taxon>
        <taxon>Thermoprotei</taxon>
        <taxon>Desulfurococcales</taxon>
        <taxon>Desulfurococcaceae</taxon>
        <taxon>Thermosphaera</taxon>
    </lineage>
</organism>
<keyword evidence="1" id="KW-0472">Membrane</keyword>
<sequence length="112" mass="11851">MSSKHSKKIIDVALIATYIGAAISSFSIDFNYVVAGSLLVLASLILVFKYTGQASRSEARTLTYLSAVAVVLGGLTGIALNSFSNTASILYVTGLSLLALTYSIIVSWRRSP</sequence>
<feature type="transmembrane region" description="Helical" evidence="1">
    <location>
        <begin position="89"/>
        <end position="108"/>
    </location>
</feature>
<keyword evidence="1" id="KW-1133">Transmembrane helix</keyword>
<keyword evidence="1" id="KW-0812">Transmembrane</keyword>
<feature type="transmembrane region" description="Helical" evidence="1">
    <location>
        <begin position="32"/>
        <end position="50"/>
    </location>
</feature>
<evidence type="ECO:0000313" key="2">
    <source>
        <dbReference type="EMBL" id="HEF86953.1"/>
    </source>
</evidence>
<feature type="transmembrane region" description="Helical" evidence="1">
    <location>
        <begin position="62"/>
        <end position="83"/>
    </location>
</feature>
<feature type="transmembrane region" description="Helical" evidence="1">
    <location>
        <begin position="9"/>
        <end position="26"/>
    </location>
</feature>
<comment type="caution">
    <text evidence="2">The sequence shown here is derived from an EMBL/GenBank/DDBJ whole genome shotgun (WGS) entry which is preliminary data.</text>
</comment>
<name>A0A7C2BK83_9CREN</name>